<evidence type="ECO:0000256" key="2">
    <source>
        <dbReference type="ARBA" id="ARBA00022527"/>
    </source>
</evidence>
<feature type="domain" description="Protein kinase" evidence="9">
    <location>
        <begin position="544"/>
        <end position="806"/>
    </location>
</feature>
<feature type="compositionally biased region" description="Basic and acidic residues" evidence="8">
    <location>
        <begin position="781"/>
        <end position="799"/>
    </location>
</feature>
<evidence type="ECO:0000256" key="4">
    <source>
        <dbReference type="ARBA" id="ARBA00022741"/>
    </source>
</evidence>
<dbReference type="EMBL" id="BAAATD010000002">
    <property type="protein sequence ID" value="GAA2588403.1"/>
    <property type="molecule type" value="Genomic_DNA"/>
</dbReference>
<protein>
    <recommendedName>
        <fullName evidence="1">non-specific serine/threonine protein kinase</fullName>
        <ecNumber evidence="1">2.7.11.1</ecNumber>
    </recommendedName>
</protein>
<organism evidence="10 11">
    <name type="scientific">Actinomadura fulvescens</name>
    <dbReference type="NCBI Taxonomy" id="46160"/>
    <lineage>
        <taxon>Bacteria</taxon>
        <taxon>Bacillati</taxon>
        <taxon>Actinomycetota</taxon>
        <taxon>Actinomycetes</taxon>
        <taxon>Streptosporangiales</taxon>
        <taxon>Thermomonosporaceae</taxon>
        <taxon>Actinomadura</taxon>
    </lineage>
</organism>
<dbReference type="Gene3D" id="3.30.200.20">
    <property type="entry name" value="Phosphorylase Kinase, domain 1"/>
    <property type="match status" value="1"/>
</dbReference>
<dbReference type="SMART" id="SM00220">
    <property type="entry name" value="S_TKc"/>
    <property type="match status" value="1"/>
</dbReference>
<dbReference type="SUPFAM" id="SSF56112">
    <property type="entry name" value="Protein kinase-like (PK-like)"/>
    <property type="match status" value="1"/>
</dbReference>
<evidence type="ECO:0000313" key="11">
    <source>
        <dbReference type="Proteomes" id="UP001501509"/>
    </source>
</evidence>
<keyword evidence="3" id="KW-0808">Transferase</keyword>
<feature type="region of interest" description="Disordered" evidence="8">
    <location>
        <begin position="780"/>
        <end position="816"/>
    </location>
</feature>
<evidence type="ECO:0000259" key="9">
    <source>
        <dbReference type="PROSITE" id="PS50011"/>
    </source>
</evidence>
<dbReference type="InterPro" id="IPR017441">
    <property type="entry name" value="Protein_kinase_ATP_BS"/>
</dbReference>
<proteinExistence type="predicted"/>
<dbReference type="Pfam" id="PF00069">
    <property type="entry name" value="Pkinase"/>
    <property type="match status" value="1"/>
</dbReference>
<dbReference type="Gene3D" id="1.10.510.10">
    <property type="entry name" value="Transferase(Phosphotransferase) domain 1"/>
    <property type="match status" value="1"/>
</dbReference>
<dbReference type="InterPro" id="IPR027417">
    <property type="entry name" value="P-loop_NTPase"/>
</dbReference>
<gene>
    <name evidence="10" type="ORF">GCM10010411_21620</name>
</gene>
<keyword evidence="11" id="KW-1185">Reference proteome</keyword>
<feature type="compositionally biased region" description="Basic and acidic residues" evidence="8">
    <location>
        <begin position="517"/>
        <end position="526"/>
    </location>
</feature>
<keyword evidence="4 7" id="KW-0547">Nucleotide-binding</keyword>
<dbReference type="CDD" id="cd14014">
    <property type="entry name" value="STKc_PknB_like"/>
    <property type="match status" value="1"/>
</dbReference>
<dbReference type="PROSITE" id="PS50011">
    <property type="entry name" value="PROTEIN_KINASE_DOM"/>
    <property type="match status" value="1"/>
</dbReference>
<dbReference type="InterPro" id="IPR011009">
    <property type="entry name" value="Kinase-like_dom_sf"/>
</dbReference>
<dbReference type="PANTHER" id="PTHR43289">
    <property type="entry name" value="MITOGEN-ACTIVATED PROTEIN KINASE KINASE KINASE 20-RELATED"/>
    <property type="match status" value="1"/>
</dbReference>
<dbReference type="PROSITE" id="PS00107">
    <property type="entry name" value="PROTEIN_KINASE_ATP"/>
    <property type="match status" value="1"/>
</dbReference>
<sequence length="816" mass="90671">MHEPLAAGEDALPPLGNEELAAELRSRVVHSRGGTFLVTGFRGVGKSTLVLRTLQEITERSAPGELVLPVSLSVARSTTTERLLFAMVRRIFETLSDSGVLDRLPPETGQSLLLAYMRTSLSFKETQSDARERSAALDLGAGTGAGAKALVNAVTPKINLTVRNTRSLATEAAFLAYSETDVEHDLMRIVSLINQDAPLLPRPRSRLRRLWPWPRPAPSRLRLVVVLDEVDKLTVDEAGREAVENLLSGTKNVLTMAGAHFLIVAGPDLHDRALSDAARGNGVYESVFGWHMYVPCSWDAPDRLLADVVEPGAEVDPDELQRLIHYLRFKARGVPRRLLQEFNRFVRWEGDRPYLRVDEENAKRVAFFARLEGVLRRFFERGGHERLFPVAIDEDRWRLGGYYVVDRVLQSDGAPFSAGEILREGDDDAAFDPLLRISRRNVDRLLDHLADEGVLEVAREFNSSATMIGDVPSAQDKVYRLAAEVRRSLFGIAMRHESERGAMEISLAGPRPSPRPAESRGELTESRSEWIPAAHQPRLLAGRYELRESIGQGGMGSVWHAYDRLYARMVAVKMLLPHLTDQPLMVARARREAELAVRLRHPQIVESYDVVDGADGTPAIVMELLDGPTLRDLVTDRGPLAAAEVVRLLHRLTGALEYLAEQGIVRLDLKPQNVIMPRPDWPVIVDLGIARVMDDNTPITHGGVIGTPRYMSPEQVRGETPDPRTDLYALGLVAYFCLAGEHPWAGKHDMAAIFHEVLNGTPDLSGLPVSPSLRRALSRALEPDRERRTPDARALREDLEATPEWLDAHTRHGGEG</sequence>
<name>A0ABP6BUP7_9ACTN</name>
<dbReference type="Proteomes" id="UP001501509">
    <property type="component" value="Unassembled WGS sequence"/>
</dbReference>
<evidence type="ECO:0000256" key="1">
    <source>
        <dbReference type="ARBA" id="ARBA00012513"/>
    </source>
</evidence>
<evidence type="ECO:0000256" key="3">
    <source>
        <dbReference type="ARBA" id="ARBA00022679"/>
    </source>
</evidence>
<evidence type="ECO:0000256" key="8">
    <source>
        <dbReference type="SAM" id="MobiDB-lite"/>
    </source>
</evidence>
<dbReference type="InterPro" id="IPR000719">
    <property type="entry name" value="Prot_kinase_dom"/>
</dbReference>
<evidence type="ECO:0000256" key="6">
    <source>
        <dbReference type="ARBA" id="ARBA00022840"/>
    </source>
</evidence>
<dbReference type="EC" id="2.7.11.1" evidence="1"/>
<keyword evidence="5" id="KW-0418">Kinase</keyword>
<dbReference type="SUPFAM" id="SSF52540">
    <property type="entry name" value="P-loop containing nucleoside triphosphate hydrolases"/>
    <property type="match status" value="1"/>
</dbReference>
<keyword evidence="6 7" id="KW-0067">ATP-binding</keyword>
<feature type="region of interest" description="Disordered" evidence="8">
    <location>
        <begin position="506"/>
        <end position="526"/>
    </location>
</feature>
<evidence type="ECO:0000313" key="10">
    <source>
        <dbReference type="EMBL" id="GAA2588403.1"/>
    </source>
</evidence>
<comment type="caution">
    <text evidence="10">The sequence shown here is derived from an EMBL/GenBank/DDBJ whole genome shotgun (WGS) entry which is preliminary data.</text>
</comment>
<dbReference type="Gene3D" id="3.40.50.300">
    <property type="entry name" value="P-loop containing nucleotide triphosphate hydrolases"/>
    <property type="match status" value="1"/>
</dbReference>
<evidence type="ECO:0000256" key="7">
    <source>
        <dbReference type="PROSITE-ProRule" id="PRU10141"/>
    </source>
</evidence>
<accession>A0ABP6BUP7</accession>
<feature type="compositionally biased region" description="Basic and acidic residues" evidence="8">
    <location>
        <begin position="806"/>
        <end position="816"/>
    </location>
</feature>
<feature type="binding site" evidence="7">
    <location>
        <position position="573"/>
    </location>
    <ligand>
        <name>ATP</name>
        <dbReference type="ChEBI" id="CHEBI:30616"/>
    </ligand>
</feature>
<keyword evidence="2" id="KW-0723">Serine/threonine-protein kinase</keyword>
<evidence type="ECO:0000256" key="5">
    <source>
        <dbReference type="ARBA" id="ARBA00022777"/>
    </source>
</evidence>
<dbReference type="PANTHER" id="PTHR43289:SF6">
    <property type="entry name" value="SERINE_THREONINE-PROTEIN KINASE NEKL-3"/>
    <property type="match status" value="1"/>
</dbReference>
<reference evidence="11" key="1">
    <citation type="journal article" date="2019" name="Int. J. Syst. Evol. Microbiol.">
        <title>The Global Catalogue of Microorganisms (GCM) 10K type strain sequencing project: providing services to taxonomists for standard genome sequencing and annotation.</title>
        <authorList>
            <consortium name="The Broad Institute Genomics Platform"/>
            <consortium name="The Broad Institute Genome Sequencing Center for Infectious Disease"/>
            <person name="Wu L."/>
            <person name="Ma J."/>
        </authorList>
    </citation>
    <scope>NUCLEOTIDE SEQUENCE [LARGE SCALE GENOMIC DNA]</scope>
    <source>
        <strain evidence="11">JCM 6833</strain>
    </source>
</reference>